<proteinExistence type="predicted"/>
<evidence type="ECO:0000256" key="1">
    <source>
        <dbReference type="SAM" id="MobiDB-lite"/>
    </source>
</evidence>
<keyword evidence="2" id="KW-1185">Reference proteome</keyword>
<name>A0A8N1SAF6_9HYME</name>
<dbReference type="AlphaFoldDB" id="A0A8N1SAF6"/>
<reference evidence="3" key="1">
    <citation type="submission" date="2025-08" db="UniProtKB">
        <authorList>
            <consortium name="RefSeq"/>
        </authorList>
    </citation>
    <scope>IDENTIFICATION</scope>
</reference>
<evidence type="ECO:0000313" key="2">
    <source>
        <dbReference type="Proteomes" id="UP000504615"/>
    </source>
</evidence>
<accession>A0A8N1SAF6</accession>
<dbReference type="RefSeq" id="XP_025074973.1">
    <property type="nucleotide sequence ID" value="XM_025219188.1"/>
</dbReference>
<evidence type="ECO:0000313" key="3">
    <source>
        <dbReference type="RefSeq" id="XP_025074973.1"/>
    </source>
</evidence>
<feature type="region of interest" description="Disordered" evidence="1">
    <location>
        <begin position="1"/>
        <end position="30"/>
    </location>
</feature>
<gene>
    <name evidence="3" type="primary">LOC105430722</name>
</gene>
<dbReference type="Proteomes" id="UP000504615">
    <property type="component" value="Unplaced"/>
</dbReference>
<dbReference type="GeneID" id="105430722"/>
<feature type="compositionally biased region" description="Basic and acidic residues" evidence="1">
    <location>
        <begin position="14"/>
        <end position="30"/>
    </location>
</feature>
<protein>
    <submittedName>
        <fullName evidence="3">Uncharacterized protein LOC105430722</fullName>
    </submittedName>
</protein>
<organism evidence="2 3">
    <name type="scientific">Pogonomyrmex barbatus</name>
    <name type="common">red harvester ant</name>
    <dbReference type="NCBI Taxonomy" id="144034"/>
    <lineage>
        <taxon>Eukaryota</taxon>
        <taxon>Metazoa</taxon>
        <taxon>Ecdysozoa</taxon>
        <taxon>Arthropoda</taxon>
        <taxon>Hexapoda</taxon>
        <taxon>Insecta</taxon>
        <taxon>Pterygota</taxon>
        <taxon>Neoptera</taxon>
        <taxon>Endopterygota</taxon>
        <taxon>Hymenoptera</taxon>
        <taxon>Apocrita</taxon>
        <taxon>Aculeata</taxon>
        <taxon>Formicoidea</taxon>
        <taxon>Formicidae</taxon>
        <taxon>Myrmicinae</taxon>
        <taxon>Pogonomyrmex</taxon>
    </lineage>
</organism>
<sequence>MIEKPTKPSIKSCTTKDKKPKDKKAQIKEQTDREFKEIEECKKILKKEKQKKNAKTKMVSIEYQPTGLDPTISSCEEQKKKFTNTLNDSIISALFKSLNIKSNIINSQIPFIAKLVAF</sequence>